<dbReference type="OrthoDB" id="9807053at2"/>
<feature type="transmembrane region" description="Helical" evidence="6">
    <location>
        <begin position="188"/>
        <end position="206"/>
    </location>
</feature>
<dbReference type="PIRSF" id="PIRSF006324">
    <property type="entry name" value="LeuE"/>
    <property type="match status" value="1"/>
</dbReference>
<feature type="transmembrane region" description="Helical" evidence="6">
    <location>
        <begin position="153"/>
        <end position="176"/>
    </location>
</feature>
<comment type="subcellular location">
    <subcellularLocation>
        <location evidence="1">Cell membrane</location>
        <topology evidence="1">Multi-pass membrane protein</topology>
    </subcellularLocation>
</comment>
<evidence type="ECO:0000313" key="8">
    <source>
        <dbReference type="Proteomes" id="UP000244924"/>
    </source>
</evidence>
<keyword evidence="3 6" id="KW-0812">Transmembrane</keyword>
<dbReference type="Proteomes" id="UP000244924">
    <property type="component" value="Unassembled WGS sequence"/>
</dbReference>
<evidence type="ECO:0000256" key="6">
    <source>
        <dbReference type="SAM" id="Phobius"/>
    </source>
</evidence>
<keyword evidence="4 6" id="KW-1133">Transmembrane helix</keyword>
<accession>A0A2R8BL28</accession>
<keyword evidence="8" id="KW-1185">Reference proteome</keyword>
<organism evidence="7 8">
    <name type="scientific">Albidovulum aquaemixtae</name>
    <dbReference type="NCBI Taxonomy" id="1542388"/>
    <lineage>
        <taxon>Bacteria</taxon>
        <taxon>Pseudomonadati</taxon>
        <taxon>Pseudomonadota</taxon>
        <taxon>Alphaproteobacteria</taxon>
        <taxon>Rhodobacterales</taxon>
        <taxon>Paracoccaceae</taxon>
        <taxon>Albidovulum</taxon>
    </lineage>
</organism>
<name>A0A2R8BL28_9RHOB</name>
<dbReference type="GO" id="GO:0005886">
    <property type="term" value="C:plasma membrane"/>
    <property type="evidence" value="ECO:0007669"/>
    <property type="project" value="UniProtKB-SubCell"/>
</dbReference>
<dbReference type="PANTHER" id="PTHR30086:SF20">
    <property type="entry name" value="ARGININE EXPORTER PROTEIN ARGO-RELATED"/>
    <property type="match status" value="1"/>
</dbReference>
<sequence length="207" mass="21169">MWDIVQTYPGGQLLAFVLAGLALNFTPGADVLFATASGLRGGPRAGMAAGLGVGLGGVLHVSLAALGLAALVAAHPAALTAIRWAGAGYLLWLAWSVWHAGPPEPGARGAADPGRALARGFLANALNPKVIVFILAFLPQFTDPAFGPIWAQIVFLGAIFTVTGTIVTMGYGALAGAMGRSLRRTSGIMNRIAAAIFAGLAVRLVWE</sequence>
<feature type="transmembrane region" description="Helical" evidence="6">
    <location>
        <begin position="48"/>
        <end position="75"/>
    </location>
</feature>
<dbReference type="InterPro" id="IPR001123">
    <property type="entry name" value="LeuE-type"/>
</dbReference>
<dbReference type="AlphaFoldDB" id="A0A2R8BL28"/>
<reference evidence="7 8" key="1">
    <citation type="submission" date="2018-03" db="EMBL/GenBank/DDBJ databases">
        <authorList>
            <person name="Keele B.F."/>
        </authorList>
    </citation>
    <scope>NUCLEOTIDE SEQUENCE [LARGE SCALE GENOMIC DNA]</scope>
    <source>
        <strain evidence="7 8">CECT 8626</strain>
    </source>
</reference>
<feature type="transmembrane region" description="Helical" evidence="6">
    <location>
        <begin position="12"/>
        <end position="36"/>
    </location>
</feature>
<protein>
    <submittedName>
        <fullName evidence="7">Homoserine/homoserine lactone efflux protein</fullName>
    </submittedName>
</protein>
<dbReference type="GO" id="GO:0015171">
    <property type="term" value="F:amino acid transmembrane transporter activity"/>
    <property type="evidence" value="ECO:0007669"/>
    <property type="project" value="TreeGrafter"/>
</dbReference>
<evidence type="ECO:0000256" key="3">
    <source>
        <dbReference type="ARBA" id="ARBA00022692"/>
    </source>
</evidence>
<dbReference type="RefSeq" id="WP_108854199.1">
    <property type="nucleotide sequence ID" value="NZ_OMOQ01000003.1"/>
</dbReference>
<keyword evidence="2" id="KW-1003">Cell membrane</keyword>
<evidence type="ECO:0000313" key="7">
    <source>
        <dbReference type="EMBL" id="SPH24142.1"/>
    </source>
</evidence>
<dbReference type="EMBL" id="OMOQ01000003">
    <property type="protein sequence ID" value="SPH24142.1"/>
    <property type="molecule type" value="Genomic_DNA"/>
</dbReference>
<evidence type="ECO:0000256" key="2">
    <source>
        <dbReference type="ARBA" id="ARBA00022475"/>
    </source>
</evidence>
<evidence type="ECO:0000256" key="4">
    <source>
        <dbReference type="ARBA" id="ARBA00022989"/>
    </source>
</evidence>
<dbReference type="Pfam" id="PF01810">
    <property type="entry name" value="LysE"/>
    <property type="match status" value="1"/>
</dbReference>
<gene>
    <name evidence="7" type="primary">rhtB_3</name>
    <name evidence="7" type="ORF">DEA8626_03191</name>
</gene>
<feature type="transmembrane region" description="Helical" evidence="6">
    <location>
        <begin position="121"/>
        <end position="141"/>
    </location>
</feature>
<keyword evidence="5 6" id="KW-0472">Membrane</keyword>
<evidence type="ECO:0000256" key="1">
    <source>
        <dbReference type="ARBA" id="ARBA00004651"/>
    </source>
</evidence>
<dbReference type="PANTHER" id="PTHR30086">
    <property type="entry name" value="ARGININE EXPORTER PROTEIN ARGO"/>
    <property type="match status" value="1"/>
</dbReference>
<proteinExistence type="predicted"/>
<evidence type="ECO:0000256" key="5">
    <source>
        <dbReference type="ARBA" id="ARBA00023136"/>
    </source>
</evidence>